<evidence type="ECO:0008006" key="3">
    <source>
        <dbReference type="Google" id="ProtNLM"/>
    </source>
</evidence>
<sequence>MSLKEELRFLRAELAEARATDVQTLAGKLKESCFSCTRCAKCCRGAFGDNTVAVFPGEVREIMAASGKAWFEVAVPPESDDFDAQGNRHAFEWVLRRTPGGDCIFLEGGRCTIYEARPHICRTYPFRLDSGAIESYDCEGLGACSTSTDDLLSLAEALKARLIRELEESIALLEQFEPFEQGMRSGGQYIVVHDSEGSKYVRRSADGSYSFCRHPGAISG</sequence>
<organism evidence="1 2">
    <name type="scientific">Methanocella arvoryzae (strain DSM 22066 / NBRC 105507 / MRE50)</name>
    <dbReference type="NCBI Taxonomy" id="351160"/>
    <lineage>
        <taxon>Archaea</taxon>
        <taxon>Methanobacteriati</taxon>
        <taxon>Methanobacteriota</taxon>
        <taxon>Stenosarchaea group</taxon>
        <taxon>Methanomicrobia</taxon>
        <taxon>Methanocellales</taxon>
        <taxon>Methanocellaceae</taxon>
        <taxon>Methanocella</taxon>
    </lineage>
</organism>
<dbReference type="GeneID" id="5143444"/>
<protein>
    <recommendedName>
        <fullName evidence="3">Fe-S-cluster oxidoreductase</fullName>
    </recommendedName>
</protein>
<dbReference type="PANTHER" id="PTHR35866:SF2">
    <property type="entry name" value="YKGJ FAMILY CYSTEINE CLUSTER PROTEIN"/>
    <property type="match status" value="1"/>
</dbReference>
<dbReference type="RefSeq" id="WP_012036660.1">
    <property type="nucleotide sequence ID" value="NC_009464.1"/>
</dbReference>
<gene>
    <name evidence="1" type="ORF">RCIX403</name>
</gene>
<reference evidence="1 2" key="1">
    <citation type="journal article" date="2006" name="Science">
        <title>Genome of rice cluster I archaea -- the key methane producers in the rice rhizosphere.</title>
        <authorList>
            <person name="Erkel C."/>
            <person name="Kube M."/>
            <person name="Reinhardt R."/>
            <person name="Liesack W."/>
        </authorList>
    </citation>
    <scope>NUCLEOTIDE SEQUENCE [LARGE SCALE GENOMIC DNA]</scope>
    <source>
        <strain evidence="2">DSM 22066 / NBRC 105507 / MRE50</strain>
    </source>
</reference>
<name>Q0W701_METAR</name>
<dbReference type="KEGG" id="rci:RCIX403"/>
<dbReference type="Proteomes" id="UP000000663">
    <property type="component" value="Chromosome"/>
</dbReference>
<dbReference type="eggNOG" id="arCOG02579">
    <property type="taxonomic scope" value="Archaea"/>
</dbReference>
<evidence type="ECO:0000313" key="2">
    <source>
        <dbReference type="Proteomes" id="UP000000663"/>
    </source>
</evidence>
<dbReference type="OrthoDB" id="36424at2157"/>
<dbReference type="AlphaFoldDB" id="Q0W701"/>
<keyword evidence="2" id="KW-1185">Reference proteome</keyword>
<dbReference type="InterPro" id="IPR005358">
    <property type="entry name" value="Puta_zinc/iron-chelating_dom"/>
</dbReference>
<dbReference type="PANTHER" id="PTHR35866">
    <property type="entry name" value="PUTATIVE-RELATED"/>
    <property type="match status" value="1"/>
</dbReference>
<dbReference type="STRING" id="351160.RCIX403"/>
<accession>Q0W701</accession>
<dbReference type="EMBL" id="AM114193">
    <property type="protein sequence ID" value="CAJ35842.1"/>
    <property type="molecule type" value="Genomic_DNA"/>
</dbReference>
<proteinExistence type="predicted"/>
<dbReference type="Pfam" id="PF03692">
    <property type="entry name" value="CxxCxxCC"/>
    <property type="match status" value="1"/>
</dbReference>
<evidence type="ECO:0000313" key="1">
    <source>
        <dbReference type="EMBL" id="CAJ35842.1"/>
    </source>
</evidence>